<keyword evidence="2" id="KW-0812">Transmembrane</keyword>
<accession>A0A4Y7SIJ4</accession>
<reference evidence="3 4" key="1">
    <citation type="journal article" date="2019" name="Nat. Ecol. Evol.">
        <title>Megaphylogeny resolves global patterns of mushroom evolution.</title>
        <authorList>
            <person name="Varga T."/>
            <person name="Krizsan K."/>
            <person name="Foldi C."/>
            <person name="Dima B."/>
            <person name="Sanchez-Garcia M."/>
            <person name="Sanchez-Ramirez S."/>
            <person name="Szollosi G.J."/>
            <person name="Szarkandi J.G."/>
            <person name="Papp V."/>
            <person name="Albert L."/>
            <person name="Andreopoulos W."/>
            <person name="Angelini C."/>
            <person name="Antonin V."/>
            <person name="Barry K.W."/>
            <person name="Bougher N.L."/>
            <person name="Buchanan P."/>
            <person name="Buyck B."/>
            <person name="Bense V."/>
            <person name="Catcheside P."/>
            <person name="Chovatia M."/>
            <person name="Cooper J."/>
            <person name="Damon W."/>
            <person name="Desjardin D."/>
            <person name="Finy P."/>
            <person name="Geml J."/>
            <person name="Haridas S."/>
            <person name="Hughes K."/>
            <person name="Justo A."/>
            <person name="Karasinski D."/>
            <person name="Kautmanova I."/>
            <person name="Kiss B."/>
            <person name="Kocsube S."/>
            <person name="Kotiranta H."/>
            <person name="LaButti K.M."/>
            <person name="Lechner B.E."/>
            <person name="Liimatainen K."/>
            <person name="Lipzen A."/>
            <person name="Lukacs Z."/>
            <person name="Mihaltcheva S."/>
            <person name="Morgado L.N."/>
            <person name="Niskanen T."/>
            <person name="Noordeloos M.E."/>
            <person name="Ohm R.A."/>
            <person name="Ortiz-Santana B."/>
            <person name="Ovrebo C."/>
            <person name="Racz N."/>
            <person name="Riley R."/>
            <person name="Savchenko A."/>
            <person name="Shiryaev A."/>
            <person name="Soop K."/>
            <person name="Spirin V."/>
            <person name="Szebenyi C."/>
            <person name="Tomsovsky M."/>
            <person name="Tulloss R.E."/>
            <person name="Uehling J."/>
            <person name="Grigoriev I.V."/>
            <person name="Vagvolgyi C."/>
            <person name="Papp T."/>
            <person name="Martin F.M."/>
            <person name="Miettinen O."/>
            <person name="Hibbett D.S."/>
            <person name="Nagy L.G."/>
        </authorList>
    </citation>
    <scope>NUCLEOTIDE SEQUENCE [LARGE SCALE GENOMIC DNA]</scope>
    <source>
        <strain evidence="3 4">FP101781</strain>
    </source>
</reference>
<dbReference type="AlphaFoldDB" id="A0A4Y7SIJ4"/>
<dbReference type="EMBL" id="QPFP01000107">
    <property type="protein sequence ID" value="TEB21581.1"/>
    <property type="molecule type" value="Genomic_DNA"/>
</dbReference>
<feature type="compositionally biased region" description="Basic and acidic residues" evidence="1">
    <location>
        <begin position="263"/>
        <end position="279"/>
    </location>
</feature>
<proteinExistence type="predicted"/>
<keyword evidence="2" id="KW-0472">Membrane</keyword>
<gene>
    <name evidence="3" type="ORF">FA13DRAFT_1716752</name>
</gene>
<keyword evidence="4" id="KW-1185">Reference proteome</keyword>
<dbReference type="Proteomes" id="UP000298030">
    <property type="component" value="Unassembled WGS sequence"/>
</dbReference>
<organism evidence="3 4">
    <name type="scientific">Coprinellus micaceus</name>
    <name type="common">Glistening ink-cap mushroom</name>
    <name type="synonym">Coprinus micaceus</name>
    <dbReference type="NCBI Taxonomy" id="71717"/>
    <lineage>
        <taxon>Eukaryota</taxon>
        <taxon>Fungi</taxon>
        <taxon>Dikarya</taxon>
        <taxon>Basidiomycota</taxon>
        <taxon>Agaricomycotina</taxon>
        <taxon>Agaricomycetes</taxon>
        <taxon>Agaricomycetidae</taxon>
        <taxon>Agaricales</taxon>
        <taxon>Agaricineae</taxon>
        <taxon>Psathyrellaceae</taxon>
        <taxon>Coprinellus</taxon>
    </lineage>
</organism>
<sequence length="508" mass="53244">MVQSKELQQFNWRQSPVHTHATGSTTIEWYRNATWVLSLCMPVRNGTGTMMGAACSKGRKGVRVPGVATELGNVLSGSGSEAGAFLGQMTGESTPKAEVGGGSAALVRAHVGGRQAMRTTLHTCMVGGRCWRRGEGSEACNEGLTHYKLEGGSVEHRQVMCSNAQHNRAMRYKTIGMGVAVVAAYTVSVYLGCLHPVDRGNSELLRPVEALNLHACCGDDDGLLSFESLGPGAGKTEVRHSGLDHREVGGIGKDTSSRVPRRGVPESRNRQTDRQDRGLRDWRNAQPTARGWGGQTCRDACNGDGDSPEARTSPLKPGIICAIAFLGASLAASASKASGVANMLKVGAPGAVGCAWSCAATTSASSWRCVRGGLARHLGSGAGGSAAAAAGLGAAAELVLAGVSVVHPAGASARPFCAGVDPVIEEECRGIERYKMKKSWFRYCGKSGKLIALFVALLDAATGKVRLPSVAVVRKLVMPMHAEGSGAANPTIREHSLAIEFVWYHEKA</sequence>
<keyword evidence="2" id="KW-1133">Transmembrane helix</keyword>
<name>A0A4Y7SIJ4_COPMI</name>
<evidence type="ECO:0000256" key="1">
    <source>
        <dbReference type="SAM" id="MobiDB-lite"/>
    </source>
</evidence>
<feature type="transmembrane region" description="Helical" evidence="2">
    <location>
        <begin position="175"/>
        <end position="197"/>
    </location>
</feature>
<evidence type="ECO:0000313" key="3">
    <source>
        <dbReference type="EMBL" id="TEB21581.1"/>
    </source>
</evidence>
<feature type="region of interest" description="Disordered" evidence="1">
    <location>
        <begin position="244"/>
        <end position="279"/>
    </location>
</feature>
<evidence type="ECO:0000313" key="4">
    <source>
        <dbReference type="Proteomes" id="UP000298030"/>
    </source>
</evidence>
<evidence type="ECO:0000256" key="2">
    <source>
        <dbReference type="SAM" id="Phobius"/>
    </source>
</evidence>
<protein>
    <submittedName>
        <fullName evidence="3">Uncharacterized protein</fullName>
    </submittedName>
</protein>
<comment type="caution">
    <text evidence="3">The sequence shown here is derived from an EMBL/GenBank/DDBJ whole genome shotgun (WGS) entry which is preliminary data.</text>
</comment>